<keyword evidence="4" id="KW-1185">Reference proteome</keyword>
<comment type="caution">
    <text evidence="3">The sequence shown here is derived from an EMBL/GenBank/DDBJ whole genome shotgun (WGS) entry which is preliminary data.</text>
</comment>
<dbReference type="GO" id="GO:0047570">
    <property type="term" value="F:3-oxoadipate enol-lactonase activity"/>
    <property type="evidence" value="ECO:0007669"/>
    <property type="project" value="UniProtKB-EC"/>
</dbReference>
<dbReference type="SUPFAM" id="SSF53474">
    <property type="entry name" value="alpha/beta-Hydrolases"/>
    <property type="match status" value="1"/>
</dbReference>
<dbReference type="EC" id="3.1.1.24" evidence="3"/>
<dbReference type="InterPro" id="IPR029058">
    <property type="entry name" value="AB_hydrolase_fold"/>
</dbReference>
<dbReference type="AlphaFoldDB" id="A0A7W8CSN4"/>
<keyword evidence="1 3" id="KW-0378">Hydrolase</keyword>
<dbReference type="Proteomes" id="UP000525923">
    <property type="component" value="Unassembled WGS sequence"/>
</dbReference>
<evidence type="ECO:0000256" key="1">
    <source>
        <dbReference type="ARBA" id="ARBA00022801"/>
    </source>
</evidence>
<dbReference type="RefSeq" id="WP_135503566.1">
    <property type="nucleotide sequence ID" value="NZ_JACHHE010000003.1"/>
</dbReference>
<dbReference type="EMBL" id="JACHHE010000003">
    <property type="protein sequence ID" value="MBB5179778.1"/>
    <property type="molecule type" value="Genomic_DNA"/>
</dbReference>
<accession>A0A7W8CSN4</accession>
<dbReference type="PANTHER" id="PTHR43798:SF31">
    <property type="entry name" value="AB HYDROLASE SUPERFAMILY PROTEIN YCLE"/>
    <property type="match status" value="1"/>
</dbReference>
<evidence type="ECO:0000313" key="4">
    <source>
        <dbReference type="Proteomes" id="UP000525923"/>
    </source>
</evidence>
<reference evidence="3 4" key="1">
    <citation type="submission" date="2020-08" db="EMBL/GenBank/DDBJ databases">
        <title>Genomic Encyclopedia of Type Strains, Phase IV (KMG-IV): sequencing the most valuable type-strain genomes for metagenomic binning, comparative biology and taxonomic classification.</title>
        <authorList>
            <person name="Goeker M."/>
        </authorList>
    </citation>
    <scope>NUCLEOTIDE SEQUENCE [LARGE SCALE GENOMIC DNA]</scope>
    <source>
        <strain evidence="3 4">DSM 15895</strain>
    </source>
</reference>
<name>A0A7W8CSN4_9BACL</name>
<dbReference type="Gene3D" id="3.40.50.1820">
    <property type="entry name" value="alpha/beta hydrolase"/>
    <property type="match status" value="1"/>
</dbReference>
<dbReference type="GO" id="GO:0016020">
    <property type="term" value="C:membrane"/>
    <property type="evidence" value="ECO:0007669"/>
    <property type="project" value="TreeGrafter"/>
</dbReference>
<evidence type="ECO:0000259" key="2">
    <source>
        <dbReference type="Pfam" id="PF00561"/>
    </source>
</evidence>
<organism evidence="3 4">
    <name type="scientific">Planococcus koreensis</name>
    <dbReference type="NCBI Taxonomy" id="112331"/>
    <lineage>
        <taxon>Bacteria</taxon>
        <taxon>Bacillati</taxon>
        <taxon>Bacillota</taxon>
        <taxon>Bacilli</taxon>
        <taxon>Bacillales</taxon>
        <taxon>Caryophanaceae</taxon>
        <taxon>Planococcus</taxon>
    </lineage>
</organism>
<evidence type="ECO:0000313" key="3">
    <source>
        <dbReference type="EMBL" id="MBB5179778.1"/>
    </source>
</evidence>
<protein>
    <submittedName>
        <fullName evidence="3">3-oxoadipate enol-lactonase</fullName>
        <ecNumber evidence="3">3.1.1.24</ecNumber>
    </submittedName>
</protein>
<dbReference type="InterPro" id="IPR000073">
    <property type="entry name" value="AB_hydrolase_1"/>
</dbReference>
<dbReference type="Pfam" id="PF00561">
    <property type="entry name" value="Abhydrolase_1"/>
    <property type="match status" value="1"/>
</dbReference>
<gene>
    <name evidence="3" type="ORF">HNQ44_001202</name>
</gene>
<dbReference type="InterPro" id="IPR050266">
    <property type="entry name" value="AB_hydrolase_sf"/>
</dbReference>
<dbReference type="OrthoDB" id="9805423at2"/>
<dbReference type="PRINTS" id="PR00111">
    <property type="entry name" value="ABHYDROLASE"/>
</dbReference>
<proteinExistence type="predicted"/>
<feature type="domain" description="AB hydrolase-1" evidence="2">
    <location>
        <begin position="20"/>
        <end position="243"/>
    </location>
</feature>
<dbReference type="PANTHER" id="PTHR43798">
    <property type="entry name" value="MONOACYLGLYCEROL LIPASE"/>
    <property type="match status" value="1"/>
</dbReference>
<sequence length="257" mass="28888">MPYFNSDGIDLYYEDIGEGPPLLLLHGLTSSHAMFYREINFFKKKFRVIAPDARGHGKSTKPQEFTLDDHIQDAAALIRHLNFQSLSVIGVSMGSYIAQGIAIELPERIEKLILVATKSHGEQSSMEELFDRYEKEFEGLNIVEKLQKSSQFMFHDQEKVSRWLEETAENSEGLTGREQSIASAALADFDFRPALSKVQAETLVISGTHDGLNPPAKGRETAERIPDALFMEFKHSGHAPNVEQARLFLGITDNFLD</sequence>